<reference evidence="1 2" key="1">
    <citation type="submission" date="2018-09" db="EMBL/GenBank/DDBJ databases">
        <title>Metagenome Assembled Genomes from an Advanced Water Purification Facility.</title>
        <authorList>
            <person name="Stamps B.W."/>
            <person name="Spear J.R."/>
        </authorList>
    </citation>
    <scope>NUCLEOTIDE SEQUENCE [LARGE SCALE GENOMIC DNA]</scope>
    <source>
        <strain evidence="1">Bin_29_2</strain>
    </source>
</reference>
<dbReference type="Proteomes" id="UP000321797">
    <property type="component" value="Unassembled WGS sequence"/>
</dbReference>
<evidence type="ECO:0000313" key="2">
    <source>
        <dbReference type="Proteomes" id="UP000321797"/>
    </source>
</evidence>
<dbReference type="AlphaFoldDB" id="A0A5C7Y087"/>
<proteinExistence type="predicted"/>
<name>A0A5C7Y087_9MYCO</name>
<gene>
    <name evidence="1" type="ORF">E6Q54_13195</name>
</gene>
<sequence>MITWSLTTLSAGGPATIAGQAPDEHAARRSVIAAAHTAVDRADAQSRPRYLLHVAGHLVALIDTGNDIVGRPDHAEAKRLIELIPTTTAPTSPRTAVAHR</sequence>
<evidence type="ECO:0000313" key="1">
    <source>
        <dbReference type="EMBL" id="TXI55073.1"/>
    </source>
</evidence>
<accession>A0A5C7Y087</accession>
<dbReference type="EMBL" id="SSGD01000073">
    <property type="protein sequence ID" value="TXI55073.1"/>
    <property type="molecule type" value="Genomic_DNA"/>
</dbReference>
<organism evidence="1 2">
    <name type="scientific">Mycolicibacter arupensis</name>
    <dbReference type="NCBI Taxonomy" id="342002"/>
    <lineage>
        <taxon>Bacteria</taxon>
        <taxon>Bacillati</taxon>
        <taxon>Actinomycetota</taxon>
        <taxon>Actinomycetes</taxon>
        <taxon>Mycobacteriales</taxon>
        <taxon>Mycobacteriaceae</taxon>
        <taxon>Mycolicibacter</taxon>
    </lineage>
</organism>
<dbReference type="RefSeq" id="WP_276761182.1">
    <property type="nucleotide sequence ID" value="NZ_SSGD01000073.1"/>
</dbReference>
<protein>
    <submittedName>
        <fullName evidence="1">Uncharacterized protein</fullName>
    </submittedName>
</protein>
<comment type="caution">
    <text evidence="1">The sequence shown here is derived from an EMBL/GenBank/DDBJ whole genome shotgun (WGS) entry which is preliminary data.</text>
</comment>